<organism evidence="1 2">
    <name type="scientific">Miscanthus lutarioriparius</name>
    <dbReference type="NCBI Taxonomy" id="422564"/>
    <lineage>
        <taxon>Eukaryota</taxon>
        <taxon>Viridiplantae</taxon>
        <taxon>Streptophyta</taxon>
        <taxon>Embryophyta</taxon>
        <taxon>Tracheophyta</taxon>
        <taxon>Spermatophyta</taxon>
        <taxon>Magnoliopsida</taxon>
        <taxon>Liliopsida</taxon>
        <taxon>Poales</taxon>
        <taxon>Poaceae</taxon>
        <taxon>PACMAD clade</taxon>
        <taxon>Panicoideae</taxon>
        <taxon>Andropogonodae</taxon>
        <taxon>Andropogoneae</taxon>
        <taxon>Saccharinae</taxon>
        <taxon>Miscanthus</taxon>
    </lineage>
</organism>
<name>A0A811RA31_9POAL</name>
<protein>
    <recommendedName>
        <fullName evidence="3">F-box domain-containing protein</fullName>
    </recommendedName>
</protein>
<dbReference type="OrthoDB" id="690134at2759"/>
<reference evidence="1" key="1">
    <citation type="submission" date="2020-10" db="EMBL/GenBank/DDBJ databases">
        <authorList>
            <person name="Han B."/>
            <person name="Lu T."/>
            <person name="Zhao Q."/>
            <person name="Huang X."/>
            <person name="Zhao Y."/>
        </authorList>
    </citation>
    <scope>NUCLEOTIDE SEQUENCE</scope>
</reference>
<proteinExistence type="predicted"/>
<sequence length="353" mass="39676">MCSPPPPPDAGDPASQPIFTEEILGEIFLRLDTAADLARASAACTAFLRVVRFLRRNRSLYRQPVIGFLECAGRTPFHTLSFYHAQPPHRSASSARGLAEAADFTCSFVPDPGSWLLHDATGGRLLLCSDSSDNTTDFKDLVVCDPLQRRYVQIPSVPVDLTAATSQWRRVTFDGWKMNGYITFVLTSCCYHPHISVYKTSRLFSEVLMLDTHKMEFSVVRTPVLRFRQHAIIEAGEGRLGFLTIGDGMLDLYCKAWQDNGVSAEEWQHEKTIPIPLPDSDRYSISFCGTGDGYLLIQAIPPDSAELEHMPEIHYFTLHLKTLMVERLCMLNKRVYFAHLYANFLPPLSLPSV</sequence>
<dbReference type="Proteomes" id="UP000604825">
    <property type="component" value="Unassembled WGS sequence"/>
</dbReference>
<dbReference type="PANTHER" id="PTHR31264">
    <property type="entry name" value="OS07G0554500 PROTEIN-RELATED"/>
    <property type="match status" value="1"/>
</dbReference>
<evidence type="ECO:0000313" key="2">
    <source>
        <dbReference type="Proteomes" id="UP000604825"/>
    </source>
</evidence>
<dbReference type="EMBL" id="CAJGYO010000014">
    <property type="protein sequence ID" value="CAD6267012.1"/>
    <property type="molecule type" value="Genomic_DNA"/>
</dbReference>
<dbReference type="PANTHER" id="PTHR31264:SF7">
    <property type="entry name" value="F-BOX DOMAIN CONTAINING PROTEIN, EXPRESSED"/>
    <property type="match status" value="1"/>
</dbReference>
<comment type="caution">
    <text evidence="1">The sequence shown here is derived from an EMBL/GenBank/DDBJ whole genome shotgun (WGS) entry which is preliminary data.</text>
</comment>
<dbReference type="InterPro" id="IPR036047">
    <property type="entry name" value="F-box-like_dom_sf"/>
</dbReference>
<dbReference type="SUPFAM" id="SSF81383">
    <property type="entry name" value="F-box domain"/>
    <property type="match status" value="1"/>
</dbReference>
<gene>
    <name evidence="1" type="ORF">NCGR_LOCUS50317</name>
</gene>
<evidence type="ECO:0008006" key="3">
    <source>
        <dbReference type="Google" id="ProtNLM"/>
    </source>
</evidence>
<keyword evidence="2" id="KW-1185">Reference proteome</keyword>
<accession>A0A811RA31</accession>
<evidence type="ECO:0000313" key="1">
    <source>
        <dbReference type="EMBL" id="CAD6267012.1"/>
    </source>
</evidence>
<dbReference type="AlphaFoldDB" id="A0A811RA31"/>